<dbReference type="PATRIC" id="fig|1341156.4.peg.1969"/>
<evidence type="ECO:0008006" key="4">
    <source>
        <dbReference type="Google" id="ProtNLM"/>
    </source>
</evidence>
<dbReference type="RefSeq" id="WP_024857397.1">
    <property type="nucleotide sequence ID" value="NZ_JEOB01000002.1"/>
</dbReference>
<evidence type="ECO:0000256" key="1">
    <source>
        <dbReference type="SAM" id="Phobius"/>
    </source>
</evidence>
<keyword evidence="1" id="KW-0812">Transmembrane</keyword>
<evidence type="ECO:0000313" key="2">
    <source>
        <dbReference type="EMBL" id="EXM40196.1"/>
    </source>
</evidence>
<accession>A0A011VY30</accession>
<reference evidence="2 3" key="1">
    <citation type="submission" date="2013-06" db="EMBL/GenBank/DDBJ databases">
        <title>Rumen cellulosomics: divergent fiber-degrading strategies revealed by comparative genome-wide analysis of six Ruminococcal strains.</title>
        <authorList>
            <person name="Dassa B."/>
            <person name="Borovok I."/>
            <person name="Lamed R."/>
            <person name="Flint H."/>
            <person name="Yeoman C.J."/>
            <person name="White B."/>
            <person name="Bayer E.A."/>
        </authorList>
    </citation>
    <scope>NUCLEOTIDE SEQUENCE [LARGE SCALE GENOMIC DNA]</scope>
    <source>
        <strain evidence="2 3">SY3</strain>
    </source>
</reference>
<gene>
    <name evidence="2" type="ORF">RASY3_07805</name>
</gene>
<feature type="transmembrane region" description="Helical" evidence="1">
    <location>
        <begin position="148"/>
        <end position="166"/>
    </location>
</feature>
<dbReference type="OrthoDB" id="1827135at2"/>
<keyword evidence="1" id="KW-1133">Transmembrane helix</keyword>
<feature type="transmembrane region" description="Helical" evidence="1">
    <location>
        <begin position="32"/>
        <end position="58"/>
    </location>
</feature>
<organism evidence="2 3">
    <name type="scientific">Ruminococcus albus SY3</name>
    <dbReference type="NCBI Taxonomy" id="1341156"/>
    <lineage>
        <taxon>Bacteria</taxon>
        <taxon>Bacillati</taxon>
        <taxon>Bacillota</taxon>
        <taxon>Clostridia</taxon>
        <taxon>Eubacteriales</taxon>
        <taxon>Oscillospiraceae</taxon>
        <taxon>Ruminococcus</taxon>
    </lineage>
</organism>
<evidence type="ECO:0000313" key="3">
    <source>
        <dbReference type="Proteomes" id="UP000021369"/>
    </source>
</evidence>
<dbReference type="EMBL" id="JEOB01000002">
    <property type="protein sequence ID" value="EXM40196.1"/>
    <property type="molecule type" value="Genomic_DNA"/>
</dbReference>
<dbReference type="Proteomes" id="UP000021369">
    <property type="component" value="Unassembled WGS sequence"/>
</dbReference>
<feature type="transmembrane region" description="Helical" evidence="1">
    <location>
        <begin position="7"/>
        <end position="26"/>
    </location>
</feature>
<protein>
    <recommendedName>
        <fullName evidence="4">DUF3592 domain-containing protein</fullName>
    </recommendedName>
</protein>
<keyword evidence="3" id="KW-1185">Reference proteome</keyword>
<keyword evidence="1" id="KW-0472">Membrane</keyword>
<dbReference type="AlphaFoldDB" id="A0A011VY30"/>
<sequence length="168" mass="19201">MKIVIRIVIACYIVILTVFQGLYIYYGGKPTLFWGSVFLEILSVLSLLGSGAGISHFLSVRCIVKNGISTKAVIKDHHVEWSKMKNYYPIIQFLDTSKISHKYQSKVGMTILLRKYRKGSKVKISYLENEPWKFVIVPAYYYQSIMEMIMITFLGLPAVIGSFILVKC</sequence>
<proteinExistence type="predicted"/>
<comment type="caution">
    <text evidence="2">The sequence shown here is derived from an EMBL/GenBank/DDBJ whole genome shotgun (WGS) entry which is preliminary data.</text>
</comment>
<name>A0A011VY30_RUMAL</name>